<dbReference type="Proteomes" id="UP000216339">
    <property type="component" value="Unassembled WGS sequence"/>
</dbReference>
<comment type="caution">
    <text evidence="2">The sequence shown here is derived from an EMBL/GenBank/DDBJ whole genome shotgun (WGS) entry which is preliminary data.</text>
</comment>
<keyword evidence="3" id="KW-1185">Reference proteome</keyword>
<keyword evidence="1" id="KW-0732">Signal</keyword>
<reference evidence="2 3" key="1">
    <citation type="submission" date="2016-11" db="EMBL/GenBank/DDBJ databases">
        <title>Study of marine rhodopsin-containing bacteria.</title>
        <authorList>
            <person name="Yoshizawa S."/>
            <person name="Kumagai Y."/>
            <person name="Kogure K."/>
        </authorList>
    </citation>
    <scope>NUCLEOTIDE SEQUENCE [LARGE SCALE GENOMIC DNA]</scope>
    <source>
        <strain evidence="2 3">SAORIC-28</strain>
    </source>
</reference>
<dbReference type="AlphaFoldDB" id="A0A271IWP7"/>
<sequence length="134" mass="14431">MRSVVLSLLALTLAACDTAGPVVDRDDVNLYELNHDAGALVGNWELVRTTNSGQMGPPQTVAVGKGERTSYAFAADGTVDIVRPGRATESTTWVVEPPSHLRIGSLGMSFGIDGDRLYLDRRPMDGSLLEFARR</sequence>
<evidence type="ECO:0000256" key="1">
    <source>
        <dbReference type="SAM" id="SignalP"/>
    </source>
</evidence>
<dbReference type="PROSITE" id="PS51257">
    <property type="entry name" value="PROKAR_LIPOPROTEIN"/>
    <property type="match status" value="1"/>
</dbReference>
<proteinExistence type="predicted"/>
<feature type="chain" id="PRO_5012244596" description="Lipocalin-like domain-containing protein" evidence="1">
    <location>
        <begin position="20"/>
        <end position="134"/>
    </location>
</feature>
<dbReference type="OrthoDB" id="9907320at2"/>
<feature type="signal peptide" evidence="1">
    <location>
        <begin position="1"/>
        <end position="19"/>
    </location>
</feature>
<organism evidence="2 3">
    <name type="scientific">Rubrivirga marina</name>
    <dbReference type="NCBI Taxonomy" id="1196024"/>
    <lineage>
        <taxon>Bacteria</taxon>
        <taxon>Pseudomonadati</taxon>
        <taxon>Rhodothermota</taxon>
        <taxon>Rhodothermia</taxon>
        <taxon>Rhodothermales</taxon>
        <taxon>Rubricoccaceae</taxon>
        <taxon>Rubrivirga</taxon>
    </lineage>
</organism>
<name>A0A271IWP7_9BACT</name>
<evidence type="ECO:0000313" key="2">
    <source>
        <dbReference type="EMBL" id="PAP75550.1"/>
    </source>
</evidence>
<evidence type="ECO:0000313" key="3">
    <source>
        <dbReference type="Proteomes" id="UP000216339"/>
    </source>
</evidence>
<gene>
    <name evidence="2" type="ORF">BSZ37_03390</name>
</gene>
<dbReference type="EMBL" id="MQWD01000001">
    <property type="protein sequence ID" value="PAP75550.1"/>
    <property type="molecule type" value="Genomic_DNA"/>
</dbReference>
<protein>
    <recommendedName>
        <fullName evidence="4">Lipocalin-like domain-containing protein</fullName>
    </recommendedName>
</protein>
<accession>A0A271IWP7</accession>
<dbReference type="RefSeq" id="WP_095509188.1">
    <property type="nucleotide sequence ID" value="NZ_MQWD01000001.1"/>
</dbReference>
<evidence type="ECO:0008006" key="4">
    <source>
        <dbReference type="Google" id="ProtNLM"/>
    </source>
</evidence>